<evidence type="ECO:0000313" key="2">
    <source>
        <dbReference type="EMBL" id="SIT38490.1"/>
    </source>
</evidence>
<organism evidence="2 3">
    <name type="scientific">Paraburkholderia piptadeniae</name>
    <dbReference type="NCBI Taxonomy" id="1701573"/>
    <lineage>
        <taxon>Bacteria</taxon>
        <taxon>Pseudomonadati</taxon>
        <taxon>Pseudomonadota</taxon>
        <taxon>Betaproteobacteria</taxon>
        <taxon>Burkholderiales</taxon>
        <taxon>Burkholderiaceae</taxon>
        <taxon>Paraburkholderia</taxon>
    </lineage>
</organism>
<keyword evidence="3" id="KW-1185">Reference proteome</keyword>
<protein>
    <submittedName>
        <fullName evidence="2">Uncharacterized protein</fullName>
    </submittedName>
</protein>
<gene>
    <name evidence="2" type="ORF">BN2476_170151</name>
</gene>
<reference evidence="2" key="1">
    <citation type="submission" date="2016-12" db="EMBL/GenBank/DDBJ databases">
        <authorList>
            <person name="Moulin L."/>
        </authorList>
    </citation>
    <scope>NUCLEOTIDE SEQUENCE [LARGE SCALE GENOMIC DNA]</scope>
    <source>
        <strain evidence="2">STM 7183</strain>
    </source>
</reference>
<accession>A0A1N7RTQ5</accession>
<dbReference type="AlphaFoldDB" id="A0A1N7RTQ5"/>
<sequence>MARQMIGKGKTGKIHGIEVKPRDHVQEPTVQILTASATDRSELLRAAKKVYEQHKDVIRALANR</sequence>
<name>A0A1N7RTQ5_9BURK</name>
<dbReference type="Proteomes" id="UP000195569">
    <property type="component" value="Unassembled WGS sequence"/>
</dbReference>
<dbReference type="EMBL" id="CYGY02000017">
    <property type="protein sequence ID" value="SIT38490.1"/>
    <property type="molecule type" value="Genomic_DNA"/>
</dbReference>
<comment type="caution">
    <text evidence="2">The sequence shown here is derived from an EMBL/GenBank/DDBJ whole genome shotgun (WGS) entry which is preliminary data.</text>
</comment>
<feature type="region of interest" description="Disordered" evidence="1">
    <location>
        <begin position="1"/>
        <end position="21"/>
    </location>
</feature>
<evidence type="ECO:0000256" key="1">
    <source>
        <dbReference type="SAM" id="MobiDB-lite"/>
    </source>
</evidence>
<proteinExistence type="predicted"/>
<evidence type="ECO:0000313" key="3">
    <source>
        <dbReference type="Proteomes" id="UP000195569"/>
    </source>
</evidence>